<dbReference type="OMA" id="FSWEYSH"/>
<sequence>MAYGGNGGHAGGGGGMAEFGWDYMGGGGGAPNMYPQMGQVNPSSFGGGQQWLHSNQNHGGNYASSMPQGQASPAPFEDYNQSMMRQFAMPKSEGKANMYNMQGAQQDNSMGMSPMGGFGGYPSSMSRNGLGTPGAGGGMGGGMGAGMGAGMGGAANSGYSSSW</sequence>
<protein>
    <submittedName>
        <fullName evidence="2">CG14926</fullName>
    </submittedName>
</protein>
<organism evidence="2 3">
    <name type="scientific">Drosophila busckii</name>
    <name type="common">Fruit fly</name>
    <dbReference type="NCBI Taxonomy" id="30019"/>
    <lineage>
        <taxon>Eukaryota</taxon>
        <taxon>Metazoa</taxon>
        <taxon>Ecdysozoa</taxon>
        <taxon>Arthropoda</taxon>
        <taxon>Hexapoda</taxon>
        <taxon>Insecta</taxon>
        <taxon>Pterygota</taxon>
        <taxon>Neoptera</taxon>
        <taxon>Endopterygota</taxon>
        <taxon>Diptera</taxon>
        <taxon>Brachycera</taxon>
        <taxon>Muscomorpha</taxon>
        <taxon>Ephydroidea</taxon>
        <taxon>Drosophilidae</taxon>
        <taxon>Drosophila</taxon>
    </lineage>
</organism>
<dbReference type="STRING" id="30019.A0A0M4EAC2"/>
<evidence type="ECO:0000313" key="2">
    <source>
        <dbReference type="EMBL" id="ALC39314.1"/>
    </source>
</evidence>
<dbReference type="AlphaFoldDB" id="A0A0M4EAC2"/>
<dbReference type="EMBL" id="CP012523">
    <property type="protein sequence ID" value="ALC39314.1"/>
    <property type="molecule type" value="Genomic_DNA"/>
</dbReference>
<name>A0A0M4EAC2_DROBS</name>
<reference evidence="2 3" key="1">
    <citation type="submission" date="2015-08" db="EMBL/GenBank/DDBJ databases">
        <title>Ancestral chromatin configuration constrains chromatin evolution on differentiating sex chromosomes in Drosophila.</title>
        <authorList>
            <person name="Zhou Q."/>
            <person name="Bachtrog D."/>
        </authorList>
    </citation>
    <scope>NUCLEOTIDE SEQUENCE [LARGE SCALE GENOMIC DNA]</scope>
    <source>
        <tissue evidence="2">Whole larvae</tissue>
    </source>
</reference>
<proteinExistence type="predicted"/>
<feature type="region of interest" description="Disordered" evidence="1">
    <location>
        <begin position="55"/>
        <end position="76"/>
    </location>
</feature>
<gene>
    <name evidence="2" type="ORF">Dbus_chr2Lg1399</name>
</gene>
<accession>A0A0M4EAC2</accession>
<evidence type="ECO:0000313" key="3">
    <source>
        <dbReference type="Proteomes" id="UP000494163"/>
    </source>
</evidence>
<dbReference type="OrthoDB" id="7871666at2759"/>
<evidence type="ECO:0000256" key="1">
    <source>
        <dbReference type="SAM" id="MobiDB-lite"/>
    </source>
</evidence>
<keyword evidence="3" id="KW-1185">Reference proteome</keyword>
<dbReference type="Proteomes" id="UP000494163">
    <property type="component" value="Chromosome 2L"/>
</dbReference>
<feature type="compositionally biased region" description="Polar residues" evidence="1">
    <location>
        <begin position="55"/>
        <end position="71"/>
    </location>
</feature>